<gene>
    <name evidence="1" type="ORF">SAMN02910315_01140</name>
</gene>
<name>A0A1G5W3Z1_9EURY</name>
<proteinExistence type="predicted"/>
<keyword evidence="2" id="KW-1185">Reference proteome</keyword>
<organism evidence="1 2">
    <name type="scientific">Methanobrevibacter millerae</name>
    <dbReference type="NCBI Taxonomy" id="230361"/>
    <lineage>
        <taxon>Archaea</taxon>
        <taxon>Methanobacteriati</taxon>
        <taxon>Methanobacteriota</taxon>
        <taxon>Methanomada group</taxon>
        <taxon>Methanobacteria</taxon>
        <taxon>Methanobacteriales</taxon>
        <taxon>Methanobacteriaceae</taxon>
        <taxon>Methanobrevibacter</taxon>
    </lineage>
</organism>
<reference evidence="1 2" key="1">
    <citation type="submission" date="2016-10" db="EMBL/GenBank/DDBJ databases">
        <authorList>
            <person name="Varghese N."/>
            <person name="Submissions S."/>
        </authorList>
    </citation>
    <scope>NUCLEOTIDE SEQUENCE [LARGE SCALE GENOMIC DNA]</scope>
    <source>
        <strain evidence="1 2">DSM 16643</strain>
    </source>
</reference>
<accession>A0A1G5W3Z1</accession>
<protein>
    <submittedName>
        <fullName evidence="1">Predicted nucleic acid-binding protein, contains PIN domain</fullName>
    </submittedName>
</protein>
<evidence type="ECO:0000313" key="1">
    <source>
        <dbReference type="EMBL" id="SDA52821.1"/>
    </source>
</evidence>
<dbReference type="Pfam" id="PF11848">
    <property type="entry name" value="DUF3368"/>
    <property type="match status" value="1"/>
</dbReference>
<dbReference type="Proteomes" id="UP000323439">
    <property type="component" value="Unassembled WGS sequence"/>
</dbReference>
<dbReference type="InterPro" id="IPR021799">
    <property type="entry name" value="PIN-like_prokaryotic"/>
</dbReference>
<evidence type="ECO:0000313" key="2">
    <source>
        <dbReference type="Proteomes" id="UP000323439"/>
    </source>
</evidence>
<sequence>MILFETDVFYDSDCLICFLAVKECGILQKLFSKIIVPLVVAHEILNYATPQYIKDNFNKLVNLGFVQVRGMEVDSDEHDRFINIKKNYEFMGDGEAAVIALTQENGGVIASNNLSDIKDYVKDYDLNLITTAFILAIAYEKQIKTKDELDKIWTKMINNGRKDHCLII</sequence>
<dbReference type="EMBL" id="FMXB01000007">
    <property type="protein sequence ID" value="SDA52821.1"/>
    <property type="molecule type" value="Genomic_DNA"/>
</dbReference>
<dbReference type="AlphaFoldDB" id="A0A1G5W3Z1"/>